<dbReference type="EMBL" id="BQKY01000003">
    <property type="protein sequence ID" value="GJN88313.1"/>
    <property type="molecule type" value="Genomic_DNA"/>
</dbReference>
<gene>
    <name evidence="3" type="ORF">Rhopal_001278-T1</name>
</gene>
<keyword evidence="4" id="KW-1185">Reference proteome</keyword>
<organism evidence="3 4">
    <name type="scientific">Rhodotorula paludigena</name>
    <dbReference type="NCBI Taxonomy" id="86838"/>
    <lineage>
        <taxon>Eukaryota</taxon>
        <taxon>Fungi</taxon>
        <taxon>Dikarya</taxon>
        <taxon>Basidiomycota</taxon>
        <taxon>Pucciniomycotina</taxon>
        <taxon>Microbotryomycetes</taxon>
        <taxon>Sporidiobolales</taxon>
        <taxon>Sporidiobolaceae</taxon>
        <taxon>Rhodotorula</taxon>
    </lineage>
</organism>
<sequence>MPAKGPYAPAPRAKRPPVNAAPAEIVAPISLRRNKPAGTSSAASPASPAAKGKARDPTQGGTDAGPSRHATAAGKPAKEALTQAKTKNPPVAVFRQKPAFTAPSAASAPREDKGKRASNDGQGAPPSLLDRLGPPPAERTASASGAQAQADERACEQRRQDGGAWRGGSSGRGRGRGGHRGGYAGARGPKTRVSDKLLCLGDVTSWILVDNKAVPLYKPKPDGPMKMTCHIEAIEGSEFAIGFRDERPLDAEAPDFLCEVVVDGIVCSADRQIIRSWKKEKQWREREVASRRAFTWRGRSESATTLRPFKFSTLALTSEQDEASPLSESAFKALGSIQLRIYRGRVGAPHTNAAAMSAGDADGSSVGIGELRIWEESKKAAMGLSHQASLGPPQLRAPEPRSTFQFDEQRWGDGPDKPYIVMEFKYRSRLVLELEGFVEARDDSTPPVASGSNSASSTHASSASTAAAPAERRTTRATSSAKPKLKRPRSSSPDLIRARSPSSEPPAPSPPARATKVKREEKEKGKGRAAGQPKALGELVLVDDSSSDDAEESGGRSSRRALKVERSTPAKPSLAAALSSSGKKGKARAAAADDSDADADAEIARLRAELAEYKRRELEQLRRETEAARRRDEVRRVLEARKERAVQHKEQKKEKEKEKKRAREVVADQDEDEDEAREVQGLLVVGGEGARNEAKKRKKAVKREGDVLVLSDGSDSE</sequence>
<feature type="compositionally biased region" description="Low complexity" evidence="1">
    <location>
        <begin position="1"/>
        <end position="23"/>
    </location>
</feature>
<feature type="compositionally biased region" description="Basic and acidic residues" evidence="1">
    <location>
        <begin position="109"/>
        <end position="118"/>
    </location>
</feature>
<feature type="compositionally biased region" description="Basic and acidic residues" evidence="1">
    <location>
        <begin position="150"/>
        <end position="161"/>
    </location>
</feature>
<feature type="region of interest" description="Disordered" evidence="1">
    <location>
        <begin position="1"/>
        <end position="189"/>
    </location>
</feature>
<accession>A0AAV5GI43</accession>
<evidence type="ECO:0000313" key="4">
    <source>
        <dbReference type="Proteomes" id="UP001342314"/>
    </source>
</evidence>
<feature type="region of interest" description="Disordered" evidence="1">
    <location>
        <begin position="641"/>
        <end position="717"/>
    </location>
</feature>
<dbReference type="PANTHER" id="PTHR36223">
    <property type="entry name" value="BETA-LACTAMASE-TYPE TRANSPEPTIDASE FOLD DOMAIN CONTAINING PROTEIN"/>
    <property type="match status" value="1"/>
</dbReference>
<dbReference type="PANTHER" id="PTHR36223:SF5">
    <property type="entry name" value="BETA-LACTAMASE-TYPE TRANSPEPTIDASE FOLD DOMAIN CONTAINING PROTEIN"/>
    <property type="match status" value="1"/>
</dbReference>
<protein>
    <recommendedName>
        <fullName evidence="2">DUF7918 domain-containing protein</fullName>
    </recommendedName>
</protein>
<feature type="region of interest" description="Disordered" evidence="1">
    <location>
        <begin position="442"/>
        <end position="599"/>
    </location>
</feature>
<feature type="compositionally biased region" description="Acidic residues" evidence="1">
    <location>
        <begin position="667"/>
        <end position="676"/>
    </location>
</feature>
<name>A0AAV5GI43_9BASI</name>
<feature type="compositionally biased region" description="Basic and acidic residues" evidence="1">
    <location>
        <begin position="641"/>
        <end position="666"/>
    </location>
</feature>
<feature type="domain" description="DUF7918" evidence="2">
    <location>
        <begin position="207"/>
        <end position="438"/>
    </location>
</feature>
<feature type="compositionally biased region" description="Low complexity" evidence="1">
    <location>
        <begin position="569"/>
        <end position="592"/>
    </location>
</feature>
<evidence type="ECO:0000313" key="3">
    <source>
        <dbReference type="EMBL" id="GJN88313.1"/>
    </source>
</evidence>
<dbReference type="Pfam" id="PF25534">
    <property type="entry name" value="DUF7918"/>
    <property type="match status" value="1"/>
</dbReference>
<proteinExistence type="predicted"/>
<evidence type="ECO:0000259" key="2">
    <source>
        <dbReference type="Pfam" id="PF25534"/>
    </source>
</evidence>
<dbReference type="Proteomes" id="UP001342314">
    <property type="component" value="Unassembled WGS sequence"/>
</dbReference>
<evidence type="ECO:0000256" key="1">
    <source>
        <dbReference type="SAM" id="MobiDB-lite"/>
    </source>
</evidence>
<feature type="compositionally biased region" description="Basic and acidic residues" evidence="1">
    <location>
        <begin position="517"/>
        <end position="526"/>
    </location>
</feature>
<reference evidence="3 4" key="1">
    <citation type="submission" date="2021-12" db="EMBL/GenBank/DDBJ databases">
        <title>High titer production of polyol ester of fatty acids by Rhodotorula paludigena BS15 towards product separation-free biomass refinery.</title>
        <authorList>
            <person name="Mano J."/>
            <person name="Ono H."/>
            <person name="Tanaka T."/>
            <person name="Naito K."/>
            <person name="Sushida H."/>
            <person name="Ike M."/>
            <person name="Tokuyasu K."/>
            <person name="Kitaoka M."/>
        </authorList>
    </citation>
    <scope>NUCLEOTIDE SEQUENCE [LARGE SCALE GENOMIC DNA]</scope>
    <source>
        <strain evidence="3 4">BS15</strain>
    </source>
</reference>
<feature type="compositionally biased region" description="Low complexity" evidence="1">
    <location>
        <begin position="449"/>
        <end position="469"/>
    </location>
</feature>
<comment type="caution">
    <text evidence="3">The sequence shown here is derived from an EMBL/GenBank/DDBJ whole genome shotgun (WGS) entry which is preliminary data.</text>
</comment>
<feature type="compositionally biased region" description="Low complexity" evidence="1">
    <location>
        <begin position="36"/>
        <end position="51"/>
    </location>
</feature>
<dbReference type="InterPro" id="IPR057678">
    <property type="entry name" value="DUF7918"/>
</dbReference>
<dbReference type="AlphaFoldDB" id="A0AAV5GI43"/>